<comment type="caution">
    <text evidence="2">The sequence shown here is derived from an EMBL/GenBank/DDBJ whole genome shotgun (WGS) entry which is preliminary data.</text>
</comment>
<dbReference type="InterPro" id="IPR041492">
    <property type="entry name" value="HAD_2"/>
</dbReference>
<gene>
    <name evidence="2" type="ORF">H4281_31045</name>
</gene>
<organism evidence="2 3">
    <name type="scientific">Amycolatopsis dendrobii</name>
    <dbReference type="NCBI Taxonomy" id="2760662"/>
    <lineage>
        <taxon>Bacteria</taxon>
        <taxon>Bacillati</taxon>
        <taxon>Actinomycetota</taxon>
        <taxon>Actinomycetes</taxon>
        <taxon>Pseudonocardiales</taxon>
        <taxon>Pseudonocardiaceae</taxon>
        <taxon>Amycolatopsis</taxon>
    </lineage>
</organism>
<dbReference type="Pfam" id="PF13419">
    <property type="entry name" value="HAD_2"/>
    <property type="match status" value="1"/>
</dbReference>
<dbReference type="InterPro" id="IPR052550">
    <property type="entry name" value="Pyrimidine_5'-ntase_YjjG"/>
</dbReference>
<evidence type="ECO:0000313" key="3">
    <source>
        <dbReference type="Proteomes" id="UP000526734"/>
    </source>
</evidence>
<dbReference type="PANTHER" id="PTHR47478">
    <property type="match status" value="1"/>
</dbReference>
<dbReference type="InterPro" id="IPR023214">
    <property type="entry name" value="HAD_sf"/>
</dbReference>
<dbReference type="AlphaFoldDB" id="A0A7W3ZE70"/>
<dbReference type="PRINTS" id="PR00413">
    <property type="entry name" value="HADHALOGNASE"/>
</dbReference>
<dbReference type="NCBIfam" id="TIGR01549">
    <property type="entry name" value="HAD-SF-IA-v1"/>
    <property type="match status" value="1"/>
</dbReference>
<dbReference type="SUPFAM" id="SSF56784">
    <property type="entry name" value="HAD-like"/>
    <property type="match status" value="1"/>
</dbReference>
<keyword evidence="3" id="KW-1185">Reference proteome</keyword>
<reference evidence="2 3" key="1">
    <citation type="submission" date="2020-08" db="EMBL/GenBank/DDBJ databases">
        <title>Amycolatopsis sp. nov. DR6-1 isolated from Dendrobium heterocarpum.</title>
        <authorList>
            <person name="Tedsree N."/>
            <person name="Kuncharoen N."/>
            <person name="Likhitwitayawuid K."/>
            <person name="Tanasupawat S."/>
        </authorList>
    </citation>
    <scope>NUCLEOTIDE SEQUENCE [LARGE SCALE GENOMIC DNA]</scope>
    <source>
        <strain evidence="2 3">DR6-1</strain>
    </source>
</reference>
<dbReference type="EMBL" id="JACGZW010000011">
    <property type="protein sequence ID" value="MBB1157604.1"/>
    <property type="molecule type" value="Genomic_DNA"/>
</dbReference>
<evidence type="ECO:0000313" key="2">
    <source>
        <dbReference type="EMBL" id="MBB1157604.1"/>
    </source>
</evidence>
<feature type="region of interest" description="Disordered" evidence="1">
    <location>
        <begin position="211"/>
        <end position="234"/>
    </location>
</feature>
<dbReference type="SFLD" id="SFLDS00003">
    <property type="entry name" value="Haloacid_Dehalogenase"/>
    <property type="match status" value="1"/>
</dbReference>
<dbReference type="Gene3D" id="3.40.50.1000">
    <property type="entry name" value="HAD superfamily/HAD-like"/>
    <property type="match status" value="1"/>
</dbReference>
<dbReference type="Gene3D" id="1.10.150.520">
    <property type="match status" value="1"/>
</dbReference>
<dbReference type="InterPro" id="IPR006439">
    <property type="entry name" value="HAD-SF_hydro_IA"/>
</dbReference>
<dbReference type="Proteomes" id="UP000526734">
    <property type="component" value="Unassembled WGS sequence"/>
</dbReference>
<protein>
    <submittedName>
        <fullName evidence="2">HAD family hydrolase</fullName>
    </submittedName>
</protein>
<name>A0A7W3ZE70_9PSEU</name>
<evidence type="ECO:0000256" key="1">
    <source>
        <dbReference type="SAM" id="MobiDB-lite"/>
    </source>
</evidence>
<accession>A0A7W3ZE70</accession>
<dbReference type="GO" id="GO:0016787">
    <property type="term" value="F:hydrolase activity"/>
    <property type="evidence" value="ECO:0007669"/>
    <property type="project" value="UniProtKB-KW"/>
</dbReference>
<proteinExistence type="predicted"/>
<keyword evidence="2" id="KW-0378">Hydrolase</keyword>
<dbReference type="SFLD" id="SFLDG01129">
    <property type="entry name" value="C1.5:_HAD__Beta-PGM__Phosphata"/>
    <property type="match status" value="1"/>
</dbReference>
<dbReference type="InterPro" id="IPR036412">
    <property type="entry name" value="HAD-like_sf"/>
</dbReference>
<dbReference type="RefSeq" id="WP_182894449.1">
    <property type="nucleotide sequence ID" value="NZ_JACGZW010000011.1"/>
</dbReference>
<dbReference type="PANTHER" id="PTHR47478:SF1">
    <property type="entry name" value="PYRIMIDINE 5'-NUCLEOTIDASE YJJG"/>
    <property type="match status" value="1"/>
</dbReference>
<sequence>MTRLALFDLDDTLTDLSGAFSRWAAEFAAAYRLPEDAAAWLISARCGGPTDRFFAQVRQKFELVEPVEQLWASYRARIPQLVRLYPGALHDLGALRAAGWRIGIVTNGMPDNQLAKLRRTGLVNAVDGYCVSAAVGLRKPDPRIFRLAARNCGTTLSPDDWIIGDSPGLDIAGGHNAGSRTLWISHDRMWPQGQPPHRTAANLREAVQILSEEPAPQATAIPPPHPAEAPSETG</sequence>